<protein>
    <submittedName>
        <fullName evidence="3">Uncharacterized protein</fullName>
    </submittedName>
</protein>
<organism evidence="3 4">
    <name type="scientific">Vanilla planifolia</name>
    <name type="common">Vanilla</name>
    <dbReference type="NCBI Taxonomy" id="51239"/>
    <lineage>
        <taxon>Eukaryota</taxon>
        <taxon>Viridiplantae</taxon>
        <taxon>Streptophyta</taxon>
        <taxon>Embryophyta</taxon>
        <taxon>Tracheophyta</taxon>
        <taxon>Spermatophyta</taxon>
        <taxon>Magnoliopsida</taxon>
        <taxon>Liliopsida</taxon>
        <taxon>Asparagales</taxon>
        <taxon>Orchidaceae</taxon>
        <taxon>Vanilloideae</taxon>
        <taxon>Vanilleae</taxon>
        <taxon>Vanilla</taxon>
    </lineage>
</organism>
<evidence type="ECO:0000313" key="3">
    <source>
        <dbReference type="EMBL" id="KAG0462478.1"/>
    </source>
</evidence>
<name>A0A835Q0M9_VANPL</name>
<feature type="chain" id="PRO_5032334710" evidence="2">
    <location>
        <begin position="24"/>
        <end position="314"/>
    </location>
</feature>
<dbReference type="EMBL" id="JADCNM010000011">
    <property type="protein sequence ID" value="KAG0462478.1"/>
    <property type="molecule type" value="Genomic_DNA"/>
</dbReference>
<evidence type="ECO:0000313" key="4">
    <source>
        <dbReference type="Proteomes" id="UP000639772"/>
    </source>
</evidence>
<sequence>MKKKDHSLLLKLVAAFLAKLVDQDVVGTSARCSLKAASVESPGIRLACRHCFILEDPPVDTRDPLVSESVTGIGNVDGLKEDHLHSLSGSSELNNEVEDSLANAASSQSAMKQSATYHEGSQKSSPEKESSVSFHLLDSRDDTRSDDKWEDRTSQSDTKDAYDVKDPVLSTTDNSYVVIASPRQSGSMPNVVNIVDTVDVTEKNIQNCVDQSYNKESLDQEQHSESTKAVDTMPSPVIMTDELQNNDVAWTKCTSEILEGDNEMASLPKNDSNLLSAPENHAMNSIKRAAVSFLSAAAVKAKLLVNQEEEKSDS</sequence>
<comment type="caution">
    <text evidence="3">The sequence shown here is derived from an EMBL/GenBank/DDBJ whole genome shotgun (WGS) entry which is preliminary data.</text>
</comment>
<feature type="region of interest" description="Disordered" evidence="1">
    <location>
        <begin position="91"/>
        <end position="166"/>
    </location>
</feature>
<evidence type="ECO:0000256" key="2">
    <source>
        <dbReference type="SAM" id="SignalP"/>
    </source>
</evidence>
<keyword evidence="2" id="KW-0732">Signal</keyword>
<dbReference type="Proteomes" id="UP000639772">
    <property type="component" value="Chromosome 11"/>
</dbReference>
<feature type="signal peptide" evidence="2">
    <location>
        <begin position="1"/>
        <end position="23"/>
    </location>
</feature>
<reference evidence="3 4" key="1">
    <citation type="journal article" date="2020" name="Nat. Food">
        <title>A phased Vanilla planifolia genome enables genetic improvement of flavour and production.</title>
        <authorList>
            <person name="Hasing T."/>
            <person name="Tang H."/>
            <person name="Brym M."/>
            <person name="Khazi F."/>
            <person name="Huang T."/>
            <person name="Chambers A.H."/>
        </authorList>
    </citation>
    <scope>NUCLEOTIDE SEQUENCE [LARGE SCALE GENOMIC DNA]</scope>
    <source>
        <tissue evidence="3">Leaf</tissue>
    </source>
</reference>
<dbReference type="AlphaFoldDB" id="A0A835Q0M9"/>
<gene>
    <name evidence="3" type="ORF">HPP92_020954</name>
</gene>
<feature type="compositionally biased region" description="Low complexity" evidence="1">
    <location>
        <begin position="102"/>
        <end position="115"/>
    </location>
</feature>
<dbReference type="OrthoDB" id="118550at2759"/>
<evidence type="ECO:0000256" key="1">
    <source>
        <dbReference type="SAM" id="MobiDB-lite"/>
    </source>
</evidence>
<accession>A0A835Q0M9</accession>
<proteinExistence type="predicted"/>
<feature type="compositionally biased region" description="Basic and acidic residues" evidence="1">
    <location>
        <begin position="137"/>
        <end position="166"/>
    </location>
</feature>